<dbReference type="AlphaFoldDB" id="X0T527"/>
<organism evidence="3">
    <name type="scientific">marine sediment metagenome</name>
    <dbReference type="NCBI Taxonomy" id="412755"/>
    <lineage>
        <taxon>unclassified sequences</taxon>
        <taxon>metagenomes</taxon>
        <taxon>ecological metagenomes</taxon>
    </lineage>
</organism>
<reference evidence="3" key="1">
    <citation type="journal article" date="2014" name="Front. Microbiol.">
        <title>High frequency of phylogenetically diverse reductive dehalogenase-homologous genes in deep subseafloor sedimentary metagenomes.</title>
        <authorList>
            <person name="Kawai M."/>
            <person name="Futagami T."/>
            <person name="Toyoda A."/>
            <person name="Takaki Y."/>
            <person name="Nishi S."/>
            <person name="Hori S."/>
            <person name="Arai W."/>
            <person name="Tsubouchi T."/>
            <person name="Morono Y."/>
            <person name="Uchiyama I."/>
            <person name="Ito T."/>
            <person name="Fujiyama A."/>
            <person name="Inagaki F."/>
            <person name="Takami H."/>
        </authorList>
    </citation>
    <scope>NUCLEOTIDE SEQUENCE</scope>
    <source>
        <strain evidence="3">Expedition CK06-06</strain>
    </source>
</reference>
<comment type="caution">
    <text evidence="3">The sequence shown here is derived from an EMBL/GenBank/DDBJ whole genome shotgun (WGS) entry which is preliminary data.</text>
</comment>
<feature type="non-terminal residue" evidence="3">
    <location>
        <position position="1"/>
    </location>
</feature>
<accession>X0T527</accession>
<evidence type="ECO:0000259" key="1">
    <source>
        <dbReference type="Pfam" id="PF06114"/>
    </source>
</evidence>
<evidence type="ECO:0000259" key="2">
    <source>
        <dbReference type="Pfam" id="PF08401"/>
    </source>
</evidence>
<evidence type="ECO:0008006" key="4">
    <source>
        <dbReference type="Google" id="ProtNLM"/>
    </source>
</evidence>
<feature type="domain" description="IrrE N-terminal-like" evidence="1">
    <location>
        <begin position="172"/>
        <end position="228"/>
    </location>
</feature>
<dbReference type="InterPro" id="IPR013610">
    <property type="entry name" value="ArdC_N"/>
</dbReference>
<gene>
    <name evidence="3" type="ORF">S01H1_00200</name>
</gene>
<proteinExistence type="predicted"/>
<dbReference type="GO" id="GO:0003697">
    <property type="term" value="F:single-stranded DNA binding"/>
    <property type="evidence" value="ECO:0007669"/>
    <property type="project" value="InterPro"/>
</dbReference>
<protein>
    <recommendedName>
        <fullName evidence="4">IrrE N-terminal-like domain-containing protein</fullName>
    </recommendedName>
</protein>
<dbReference type="Pfam" id="PF06114">
    <property type="entry name" value="Peptidase_M78"/>
    <property type="match status" value="1"/>
</dbReference>
<sequence length="292" mass="31670">RPEFALAKALVQSALDTLCEALKAGKSDALKTYLKAMSRFRKYSLGNILLITTAYPNATHVAGFRAWRKLGRWVLKGERGIAILAPMVWRRDVRTEPSPYEEQDDDLAEAGMLASDGAMGFKTAHVFDISQTEGKPLPAFSQVAGNPGRYLDQLRRFAAERSIQVQYADFIGGADGASQGGVVRILRGLSAPAELSTLAHEIGHELLHYDKKACSRTVRETEAEAVAFVVCEAVGIKSQNASADYIRLWDGDVETLLASLNRVRDAAMAIIGALDIGEEPGGGSLFSRRTAT</sequence>
<evidence type="ECO:0000313" key="3">
    <source>
        <dbReference type="EMBL" id="GAF71170.1"/>
    </source>
</evidence>
<dbReference type="Pfam" id="PF08401">
    <property type="entry name" value="ArdcN"/>
    <property type="match status" value="1"/>
</dbReference>
<dbReference type="InterPro" id="IPR010359">
    <property type="entry name" value="IrrE_HExxH"/>
</dbReference>
<feature type="domain" description="N-terminal" evidence="2">
    <location>
        <begin position="14"/>
        <end position="96"/>
    </location>
</feature>
<dbReference type="EMBL" id="BARS01000065">
    <property type="protein sequence ID" value="GAF71170.1"/>
    <property type="molecule type" value="Genomic_DNA"/>
</dbReference>
<name>X0T527_9ZZZZ</name>